<proteinExistence type="predicted"/>
<keyword evidence="3" id="KW-1185">Reference proteome</keyword>
<keyword evidence="1" id="KW-0812">Transmembrane</keyword>
<reference evidence="2 3" key="1">
    <citation type="journal article" date="2024" name="J Genomics">
        <title>Draft genome sequencing and assembly of Favolaschia claudopus CIRM-BRFM 2984 isolated from oak limbs.</title>
        <authorList>
            <person name="Navarro D."/>
            <person name="Drula E."/>
            <person name="Chaduli D."/>
            <person name="Cazenave R."/>
            <person name="Ahrendt S."/>
            <person name="Wang J."/>
            <person name="Lipzen A."/>
            <person name="Daum C."/>
            <person name="Barry K."/>
            <person name="Grigoriev I.V."/>
            <person name="Favel A."/>
            <person name="Rosso M.N."/>
            <person name="Martin F."/>
        </authorList>
    </citation>
    <scope>NUCLEOTIDE SEQUENCE [LARGE SCALE GENOMIC DNA]</scope>
    <source>
        <strain evidence="2 3">CIRM-BRFM 2984</strain>
    </source>
</reference>
<organism evidence="2 3">
    <name type="scientific">Favolaschia claudopus</name>
    <dbReference type="NCBI Taxonomy" id="2862362"/>
    <lineage>
        <taxon>Eukaryota</taxon>
        <taxon>Fungi</taxon>
        <taxon>Dikarya</taxon>
        <taxon>Basidiomycota</taxon>
        <taxon>Agaricomycotina</taxon>
        <taxon>Agaricomycetes</taxon>
        <taxon>Agaricomycetidae</taxon>
        <taxon>Agaricales</taxon>
        <taxon>Marasmiineae</taxon>
        <taxon>Mycenaceae</taxon>
        <taxon>Favolaschia</taxon>
    </lineage>
</organism>
<keyword evidence="1" id="KW-1133">Transmembrane helix</keyword>
<evidence type="ECO:0000313" key="2">
    <source>
        <dbReference type="EMBL" id="KAK7023263.1"/>
    </source>
</evidence>
<evidence type="ECO:0000256" key="1">
    <source>
        <dbReference type="SAM" id="Phobius"/>
    </source>
</evidence>
<feature type="transmembrane region" description="Helical" evidence="1">
    <location>
        <begin position="12"/>
        <end position="37"/>
    </location>
</feature>
<name>A0AAW0BC21_9AGAR</name>
<sequence length="216" mass="24530">MILWTLFCRRTLLSITCITFFTDFPVDIVLLLNRIAIRTRFDYLRPLPAIYPMSTLRAPIHIFTLSIVYIFPSATPLSCLTLLLLRHRSRHPTTPPLRRSAPLSMRPTYVLYMYYITTASKHPNHSTSGLQHASQSAYKPGHPPAFYFALSRLSPLPNPLHPPAASIHAPRDPPYSPYFSFTDMPPLLRLLSPPPTRPSPYAPPSRLWLSSSTLIP</sequence>
<comment type="caution">
    <text evidence="2">The sequence shown here is derived from an EMBL/GenBank/DDBJ whole genome shotgun (WGS) entry which is preliminary data.</text>
</comment>
<dbReference type="AlphaFoldDB" id="A0AAW0BC21"/>
<accession>A0AAW0BC21</accession>
<gene>
    <name evidence="2" type="ORF">R3P38DRAFT_3195285</name>
</gene>
<feature type="transmembrane region" description="Helical" evidence="1">
    <location>
        <begin position="60"/>
        <end position="85"/>
    </location>
</feature>
<protein>
    <submittedName>
        <fullName evidence="2">Uncharacterized protein</fullName>
    </submittedName>
</protein>
<dbReference type="EMBL" id="JAWWNJ010000036">
    <property type="protein sequence ID" value="KAK7023263.1"/>
    <property type="molecule type" value="Genomic_DNA"/>
</dbReference>
<dbReference type="Proteomes" id="UP001362999">
    <property type="component" value="Unassembled WGS sequence"/>
</dbReference>
<evidence type="ECO:0000313" key="3">
    <source>
        <dbReference type="Proteomes" id="UP001362999"/>
    </source>
</evidence>
<keyword evidence="1" id="KW-0472">Membrane</keyword>